<proteinExistence type="inferred from homology"/>
<evidence type="ECO:0000313" key="13">
    <source>
        <dbReference type="EMBL" id="MRS98560.1"/>
    </source>
</evidence>
<comment type="subcellular location">
    <subcellularLocation>
        <location evidence="11">Cytoplasm</location>
    </subcellularLocation>
</comment>
<keyword evidence="7 11" id="KW-0418">Kinase</keyword>
<comment type="catalytic activity">
    <reaction evidence="11">
        <text>L-threonyl-[protein] + ATP = O-phospho-L-threonyl-[protein] + ADP + H(+)</text>
        <dbReference type="Rhea" id="RHEA:46608"/>
        <dbReference type="Rhea" id="RHEA-COMP:11060"/>
        <dbReference type="Rhea" id="RHEA-COMP:11605"/>
        <dbReference type="ChEBI" id="CHEBI:15378"/>
        <dbReference type="ChEBI" id="CHEBI:30013"/>
        <dbReference type="ChEBI" id="CHEBI:30616"/>
        <dbReference type="ChEBI" id="CHEBI:61977"/>
        <dbReference type="ChEBI" id="CHEBI:456216"/>
        <dbReference type="EC" id="2.7.11.1"/>
    </reaction>
</comment>
<keyword evidence="2 11" id="KW-0723">Serine/threonine-protein kinase</keyword>
<comment type="caution">
    <text evidence="13">The sequence shown here is derived from an EMBL/GenBank/DDBJ whole genome shotgun (WGS) entry which is preliminary data.</text>
</comment>
<feature type="active site" evidence="11">
    <location>
        <position position="244"/>
    </location>
</feature>
<dbReference type="SUPFAM" id="SSF56112">
    <property type="entry name" value="Protein kinase-like (PK-like)"/>
    <property type="match status" value="1"/>
</dbReference>
<dbReference type="GO" id="GO:0005524">
    <property type="term" value="F:ATP binding"/>
    <property type="evidence" value="ECO:0007669"/>
    <property type="project" value="UniProtKB-UniRule"/>
</dbReference>
<evidence type="ECO:0000256" key="5">
    <source>
        <dbReference type="ARBA" id="ARBA00022723"/>
    </source>
</evidence>
<dbReference type="InterPro" id="IPR032882">
    <property type="entry name" value="SrkA/RdoA"/>
</dbReference>
<reference evidence="13 14" key="1">
    <citation type="submission" date="2019-11" db="EMBL/GenBank/DDBJ databases">
        <title>Phenotypic characterization of an OXA-22 and OXA-60 co-producing Ralstonia pickettii clinical strain.</title>
        <authorList>
            <person name="He F."/>
        </authorList>
    </citation>
    <scope>NUCLEOTIDE SEQUENCE [LARGE SCALE GENOMIC DNA]</scope>
    <source>
        <strain evidence="13 14">PSLESD1</strain>
    </source>
</reference>
<keyword evidence="5 11" id="KW-0479">Metal-binding</keyword>
<evidence type="ECO:0000256" key="1">
    <source>
        <dbReference type="ARBA" id="ARBA00022490"/>
    </source>
</evidence>
<evidence type="ECO:0000256" key="4">
    <source>
        <dbReference type="ARBA" id="ARBA00022679"/>
    </source>
</evidence>
<feature type="domain" description="Aminoglycoside phosphotransferase" evidence="12">
    <location>
        <begin position="42"/>
        <end position="217"/>
    </location>
</feature>
<feature type="active site" description="Proton acceptor" evidence="11">
    <location>
        <position position="209"/>
    </location>
</feature>
<feature type="binding site" evidence="11">
    <location>
        <position position="244"/>
    </location>
    <ligand>
        <name>Mg(2+)</name>
        <dbReference type="ChEBI" id="CHEBI:18420"/>
    </ligand>
</feature>
<comment type="catalytic activity">
    <reaction evidence="11">
        <text>L-seryl-[protein] + ATP = O-phospho-L-seryl-[protein] + ADP + H(+)</text>
        <dbReference type="Rhea" id="RHEA:17989"/>
        <dbReference type="Rhea" id="RHEA-COMP:9863"/>
        <dbReference type="Rhea" id="RHEA-COMP:11604"/>
        <dbReference type="ChEBI" id="CHEBI:15378"/>
        <dbReference type="ChEBI" id="CHEBI:29999"/>
        <dbReference type="ChEBI" id="CHEBI:30616"/>
        <dbReference type="ChEBI" id="CHEBI:83421"/>
        <dbReference type="ChEBI" id="CHEBI:456216"/>
        <dbReference type="EC" id="2.7.11.1"/>
    </reaction>
</comment>
<keyword evidence="3 11" id="KW-0597">Phosphoprotein</keyword>
<evidence type="ECO:0000256" key="8">
    <source>
        <dbReference type="ARBA" id="ARBA00022840"/>
    </source>
</evidence>
<keyword evidence="6 11" id="KW-0547">Nucleotide-binding</keyword>
<keyword evidence="10 11" id="KW-0346">Stress response</keyword>
<evidence type="ECO:0000259" key="12">
    <source>
        <dbReference type="Pfam" id="PF01636"/>
    </source>
</evidence>
<organism evidence="13 14">
    <name type="scientific">Ralstonia pickettii</name>
    <name type="common">Burkholderia pickettii</name>
    <dbReference type="NCBI Taxonomy" id="329"/>
    <lineage>
        <taxon>Bacteria</taxon>
        <taxon>Pseudomonadati</taxon>
        <taxon>Pseudomonadota</taxon>
        <taxon>Betaproteobacteria</taxon>
        <taxon>Burkholderiales</taxon>
        <taxon>Burkholderiaceae</taxon>
        <taxon>Ralstonia</taxon>
    </lineage>
</organism>
<sequence length="350" mass="39577">MHDDGPPASADAPYDGLTPDSILDALAEVGLMPDGRMFALNSYENRVYQVGVEDSAPVVVKFYRPGRWTDAQIVEEQSFTAELAAAEIPVIAPLEIDGRTLHAFERWHFAVFPRCAGRVPAIEQDDTLEWMGRFLGRIHAVGAQRPFMARPALDIDTFGVQSRDWLLAHDFIPPDLLPAWRSVADAALDGVRRCYDRAGNVSLLRLHGDCHASNVLWIEEADAKQGDPLQKVDSLRSAGPHFVDFDDSRTGPAVQDLWMLLSGDRASMQSQLASLLAGYEDFCEFDTRELYLVEALRTLRLLHYSAWLARRWNDPAFPAAFPWFNTQRYWQDRVLELREQIALLDEPPLW</sequence>
<keyword evidence="4 11" id="KW-0808">Transferase</keyword>
<dbReference type="HAMAP" id="MF_01497">
    <property type="entry name" value="SrkA_kinase"/>
    <property type="match status" value="1"/>
</dbReference>
<dbReference type="GO" id="GO:0005737">
    <property type="term" value="C:cytoplasm"/>
    <property type="evidence" value="ECO:0007669"/>
    <property type="project" value="UniProtKB-SubCell"/>
</dbReference>
<dbReference type="NCBIfam" id="NF008738">
    <property type="entry name" value="PRK11768.1"/>
    <property type="match status" value="1"/>
</dbReference>
<evidence type="ECO:0000256" key="3">
    <source>
        <dbReference type="ARBA" id="ARBA00022553"/>
    </source>
</evidence>
<evidence type="ECO:0000256" key="10">
    <source>
        <dbReference type="ARBA" id="ARBA00023016"/>
    </source>
</evidence>
<evidence type="ECO:0000313" key="14">
    <source>
        <dbReference type="Proteomes" id="UP000441032"/>
    </source>
</evidence>
<dbReference type="GO" id="GO:0000287">
    <property type="term" value="F:magnesium ion binding"/>
    <property type="evidence" value="ECO:0007669"/>
    <property type="project" value="UniProtKB-UniRule"/>
</dbReference>
<protein>
    <recommendedName>
        <fullName evidence="11">Stress response kinase A</fullName>
        <ecNumber evidence="11">2.7.11.1</ecNumber>
    </recommendedName>
    <alternativeName>
        <fullName evidence="11">Serine/threonine-protein kinase SrkA</fullName>
    </alternativeName>
</protein>
<dbReference type="RefSeq" id="WP_154206371.1">
    <property type="nucleotide sequence ID" value="NZ_WJYN01000002.1"/>
</dbReference>
<dbReference type="Pfam" id="PF01636">
    <property type="entry name" value="APH"/>
    <property type="match status" value="2"/>
</dbReference>
<dbReference type="Gene3D" id="3.30.200.70">
    <property type="match status" value="1"/>
</dbReference>
<evidence type="ECO:0000256" key="11">
    <source>
        <dbReference type="HAMAP-Rule" id="MF_01497"/>
    </source>
</evidence>
<gene>
    <name evidence="11" type="primary">srkA</name>
    <name evidence="13" type="ORF">GJQ57_07790</name>
</gene>
<feature type="binding site" evidence="11">
    <location>
        <position position="214"/>
    </location>
    <ligand>
        <name>Mg(2+)</name>
        <dbReference type="ChEBI" id="CHEBI:18420"/>
    </ligand>
</feature>
<accession>A0A7X2HL76</accession>
<comment type="similarity">
    <text evidence="11">Belongs to the SrkA/RdoA protein kinase family.</text>
</comment>
<name>A0A7X2HL76_RALPI</name>
<keyword evidence="1 11" id="KW-0963">Cytoplasm</keyword>
<dbReference type="EC" id="2.7.11.1" evidence="11"/>
<evidence type="ECO:0000256" key="6">
    <source>
        <dbReference type="ARBA" id="ARBA00022741"/>
    </source>
</evidence>
<evidence type="ECO:0000256" key="2">
    <source>
        <dbReference type="ARBA" id="ARBA00022527"/>
    </source>
</evidence>
<dbReference type="InterPro" id="IPR002575">
    <property type="entry name" value="Aminoglycoside_PTrfase"/>
</dbReference>
<evidence type="ECO:0000256" key="9">
    <source>
        <dbReference type="ARBA" id="ARBA00022842"/>
    </source>
</evidence>
<feature type="site" description="ATP" evidence="11">
    <location>
        <position position="42"/>
    </location>
</feature>
<dbReference type="Proteomes" id="UP000441032">
    <property type="component" value="Unassembled WGS sequence"/>
</dbReference>
<dbReference type="GO" id="GO:0004674">
    <property type="term" value="F:protein serine/threonine kinase activity"/>
    <property type="evidence" value="ECO:0007669"/>
    <property type="project" value="UniProtKB-UniRule"/>
</dbReference>
<dbReference type="AlphaFoldDB" id="A0A7X2HL76"/>
<dbReference type="Gene3D" id="1.10.510.10">
    <property type="entry name" value="Transferase(Phosphotransferase) domain 1"/>
    <property type="match status" value="1"/>
</dbReference>
<dbReference type="Gene3D" id="1.20.1270.170">
    <property type="match status" value="1"/>
</dbReference>
<dbReference type="PANTHER" id="PTHR39573">
    <property type="entry name" value="STRESS RESPONSE KINASE A"/>
    <property type="match status" value="1"/>
</dbReference>
<keyword evidence="8 11" id="KW-0067">ATP-binding</keyword>
<keyword evidence="9 11" id="KW-0460">Magnesium</keyword>
<comment type="cofactor">
    <cofactor evidence="11">
        <name>Mg(2+)</name>
        <dbReference type="ChEBI" id="CHEBI:18420"/>
    </cofactor>
</comment>
<comment type="subunit">
    <text evidence="11">Monomer.</text>
</comment>
<evidence type="ECO:0000256" key="7">
    <source>
        <dbReference type="ARBA" id="ARBA00022777"/>
    </source>
</evidence>
<dbReference type="PANTHER" id="PTHR39573:SF1">
    <property type="entry name" value="STRESS RESPONSE KINASE A"/>
    <property type="match status" value="1"/>
</dbReference>
<dbReference type="InterPro" id="IPR011009">
    <property type="entry name" value="Kinase-like_dom_sf"/>
</dbReference>
<dbReference type="EMBL" id="WJYN01000002">
    <property type="protein sequence ID" value="MRS98560.1"/>
    <property type="molecule type" value="Genomic_DNA"/>
</dbReference>
<feature type="domain" description="Aminoglycoside phosphotransferase" evidence="12">
    <location>
        <begin position="239"/>
        <end position="289"/>
    </location>
</feature>
<comment type="function">
    <text evidence="11">A protein kinase that phosphorylates Ser and Thr residues. Probably acts to suppress the effects of stress linked to accumulation of reactive oxygen species. Probably involved in the extracytoplasmic stress response.</text>
</comment>